<gene>
    <name evidence="4" type="ORF">NDN08_005039</name>
</gene>
<dbReference type="SUPFAM" id="SSF52540">
    <property type="entry name" value="P-loop containing nucleoside triphosphate hydrolases"/>
    <property type="match status" value="1"/>
</dbReference>
<organism evidence="4 5">
    <name type="scientific">Rhodosorus marinus</name>
    <dbReference type="NCBI Taxonomy" id="101924"/>
    <lineage>
        <taxon>Eukaryota</taxon>
        <taxon>Rhodophyta</taxon>
        <taxon>Stylonematophyceae</taxon>
        <taxon>Stylonematales</taxon>
        <taxon>Stylonemataceae</taxon>
        <taxon>Rhodosorus</taxon>
    </lineage>
</organism>
<dbReference type="InterPro" id="IPR000863">
    <property type="entry name" value="Sulfotransferase_dom"/>
</dbReference>
<comment type="similarity">
    <text evidence="1">Belongs to the sulfotransferase 1 family.</text>
</comment>
<accession>A0AAV8V347</accession>
<dbReference type="PANTHER" id="PTHR11783">
    <property type="entry name" value="SULFOTRANSFERASE SULT"/>
    <property type="match status" value="1"/>
</dbReference>
<keyword evidence="2" id="KW-0808">Transferase</keyword>
<evidence type="ECO:0000259" key="3">
    <source>
        <dbReference type="Pfam" id="PF00685"/>
    </source>
</evidence>
<evidence type="ECO:0000313" key="5">
    <source>
        <dbReference type="Proteomes" id="UP001157974"/>
    </source>
</evidence>
<keyword evidence="5" id="KW-1185">Reference proteome</keyword>
<evidence type="ECO:0000256" key="2">
    <source>
        <dbReference type="ARBA" id="ARBA00022679"/>
    </source>
</evidence>
<dbReference type="InterPro" id="IPR027417">
    <property type="entry name" value="P-loop_NTPase"/>
</dbReference>
<feature type="domain" description="Sulfotransferase" evidence="3">
    <location>
        <begin position="47"/>
        <end position="238"/>
    </location>
</feature>
<sequence length="313" mass="36271">MRLETKEQSPGTEVWPTPSMKRFLEILKKLYDPENYDKILAYQPQQSEVFIATFGKSGTTLISQMCHQLRTGGHMDFQEISEMVPFLELAYDVGIDPNREQIAEPRLTKTHLDHDRCPKGARYIVVLRDPAMALVSYYNFKAGWFFRPEEISVDEYVQTVHLKEPEPATQSCFCPVHKFFESWWHHRNDPDYLFLFYEHILADPETAARKVNKFMGLDDDEERIQNAVRMSSREYMLEHGDQFDEGLTRKAKAHLGSLPNGNSSKVLPKNFPKPKLSAETLAELDRLWKLIVQPTAGYATYDDMLKDNPMCPS</sequence>
<evidence type="ECO:0000313" key="4">
    <source>
        <dbReference type="EMBL" id="KAJ8908326.1"/>
    </source>
</evidence>
<dbReference type="Gene3D" id="3.40.50.300">
    <property type="entry name" value="P-loop containing nucleotide triphosphate hydrolases"/>
    <property type="match status" value="1"/>
</dbReference>
<proteinExistence type="inferred from homology"/>
<name>A0AAV8V347_9RHOD</name>
<evidence type="ECO:0000256" key="1">
    <source>
        <dbReference type="ARBA" id="ARBA00005771"/>
    </source>
</evidence>
<dbReference type="AlphaFoldDB" id="A0AAV8V347"/>
<reference evidence="4 5" key="1">
    <citation type="journal article" date="2023" name="Nat. Commun.">
        <title>Origin of minicircular mitochondrial genomes in red algae.</title>
        <authorList>
            <person name="Lee Y."/>
            <person name="Cho C.H."/>
            <person name="Lee Y.M."/>
            <person name="Park S.I."/>
            <person name="Yang J.H."/>
            <person name="West J.A."/>
            <person name="Bhattacharya D."/>
            <person name="Yoon H.S."/>
        </authorList>
    </citation>
    <scope>NUCLEOTIDE SEQUENCE [LARGE SCALE GENOMIC DNA]</scope>
    <source>
        <strain evidence="4 5">CCMP1338</strain>
        <tissue evidence="4">Whole cell</tissue>
    </source>
</reference>
<dbReference type="GO" id="GO:0008146">
    <property type="term" value="F:sulfotransferase activity"/>
    <property type="evidence" value="ECO:0007669"/>
    <property type="project" value="InterPro"/>
</dbReference>
<comment type="caution">
    <text evidence="4">The sequence shown here is derived from an EMBL/GenBank/DDBJ whole genome shotgun (WGS) entry which is preliminary data.</text>
</comment>
<dbReference type="Pfam" id="PF00685">
    <property type="entry name" value="Sulfotransfer_1"/>
    <property type="match status" value="1"/>
</dbReference>
<protein>
    <recommendedName>
        <fullName evidence="3">Sulfotransferase domain-containing protein</fullName>
    </recommendedName>
</protein>
<dbReference type="EMBL" id="JAMWBK010000001">
    <property type="protein sequence ID" value="KAJ8908326.1"/>
    <property type="molecule type" value="Genomic_DNA"/>
</dbReference>
<dbReference type="Proteomes" id="UP001157974">
    <property type="component" value="Unassembled WGS sequence"/>
</dbReference>